<dbReference type="GO" id="GO:0048020">
    <property type="term" value="F:CCR chemokine receptor binding"/>
    <property type="evidence" value="ECO:0007669"/>
    <property type="project" value="TreeGrafter"/>
</dbReference>
<evidence type="ECO:0000259" key="10">
    <source>
        <dbReference type="SMART" id="SM00199"/>
    </source>
</evidence>
<reference evidence="11" key="2">
    <citation type="submission" date="2025-09" db="UniProtKB">
        <authorList>
            <consortium name="Ensembl"/>
        </authorList>
    </citation>
    <scope>IDENTIFICATION</scope>
</reference>
<dbReference type="GO" id="GO:0008009">
    <property type="term" value="F:chemokine activity"/>
    <property type="evidence" value="ECO:0007669"/>
    <property type="project" value="InterPro"/>
</dbReference>
<dbReference type="Proteomes" id="UP000694540">
    <property type="component" value="Unplaced"/>
</dbReference>
<dbReference type="GeneTree" id="ENSGT01150000287065"/>
<evidence type="ECO:0000256" key="4">
    <source>
        <dbReference type="ARBA" id="ARBA00022514"/>
    </source>
</evidence>
<dbReference type="GO" id="GO:0070098">
    <property type="term" value="P:chemokine-mediated signaling pathway"/>
    <property type="evidence" value="ECO:0007669"/>
    <property type="project" value="TreeGrafter"/>
</dbReference>
<dbReference type="InterPro" id="IPR039809">
    <property type="entry name" value="Chemokine_b/g/d"/>
</dbReference>
<dbReference type="PROSITE" id="PS00472">
    <property type="entry name" value="SMALL_CYTOKINES_CC"/>
    <property type="match status" value="1"/>
</dbReference>
<feature type="domain" description="Chemokine interleukin-8-like" evidence="10">
    <location>
        <begin position="25"/>
        <end position="85"/>
    </location>
</feature>
<sequence>PEPTTTPLSAGSISCCLALGDANDAEDCCLSVTQHPIPGNLVRAFRYLLIRDGCRLPAVVFTTLKGRELCAPPGQPWVDRIIRRLKRKSVKVRSPTSRVPE</sequence>
<dbReference type="FunFam" id="2.40.50.40:FF:000012">
    <property type="entry name" value="C-C motif chemokine"/>
    <property type="match status" value="1"/>
</dbReference>
<evidence type="ECO:0000256" key="6">
    <source>
        <dbReference type="ARBA" id="ARBA00022729"/>
    </source>
</evidence>
<dbReference type="Pfam" id="PF00048">
    <property type="entry name" value="IL8"/>
    <property type="match status" value="1"/>
</dbReference>
<dbReference type="PANTHER" id="PTHR12015">
    <property type="entry name" value="SMALL INDUCIBLE CYTOKINE A"/>
    <property type="match status" value="1"/>
</dbReference>
<dbReference type="CDD" id="cd01119">
    <property type="entry name" value="Chemokine_CC_DCCL"/>
    <property type="match status" value="1"/>
</dbReference>
<evidence type="ECO:0000256" key="5">
    <source>
        <dbReference type="ARBA" id="ARBA00022525"/>
    </source>
</evidence>
<name>A0A8C3WYG6_9CETA</name>
<dbReference type="GO" id="GO:0005615">
    <property type="term" value="C:extracellular space"/>
    <property type="evidence" value="ECO:0007669"/>
    <property type="project" value="UniProtKB-KW"/>
</dbReference>
<evidence type="ECO:0000256" key="2">
    <source>
        <dbReference type="ARBA" id="ARBA00010868"/>
    </source>
</evidence>
<evidence type="ECO:0000256" key="3">
    <source>
        <dbReference type="ARBA" id="ARBA00022500"/>
    </source>
</evidence>
<evidence type="ECO:0000256" key="7">
    <source>
        <dbReference type="ARBA" id="ARBA00023157"/>
    </source>
</evidence>
<dbReference type="Ensembl" id="ENSCWAT00000021081.1">
    <property type="protein sequence ID" value="ENSCWAP00000019424.1"/>
    <property type="gene ID" value="ENSCWAG00000014872.1"/>
</dbReference>
<protein>
    <recommendedName>
        <fullName evidence="9">C-C motif chemokine</fullName>
    </recommendedName>
</protein>
<dbReference type="InterPro" id="IPR000827">
    <property type="entry name" value="Chemokine_CC_CS"/>
</dbReference>
<keyword evidence="3 9" id="KW-0145">Chemotaxis</keyword>
<evidence type="ECO:0000256" key="8">
    <source>
        <dbReference type="ARBA" id="ARBA00023198"/>
    </source>
</evidence>
<dbReference type="PANTHER" id="PTHR12015:SF80">
    <property type="entry name" value="C-C MOTIF CHEMOKINE 19"/>
    <property type="match status" value="1"/>
</dbReference>
<dbReference type="GO" id="GO:0006954">
    <property type="term" value="P:inflammatory response"/>
    <property type="evidence" value="ECO:0007669"/>
    <property type="project" value="UniProtKB-KW"/>
</dbReference>
<keyword evidence="8" id="KW-0395">Inflammatory response</keyword>
<dbReference type="InterPro" id="IPR001811">
    <property type="entry name" value="Chemokine_IL8-like_dom"/>
</dbReference>
<dbReference type="InterPro" id="IPR036048">
    <property type="entry name" value="Interleukin_8-like_sf"/>
</dbReference>
<keyword evidence="4 9" id="KW-0202">Cytokine</keyword>
<proteinExistence type="inferred from homology"/>
<comment type="subcellular location">
    <subcellularLocation>
        <location evidence="1 9">Secreted</location>
    </subcellularLocation>
</comment>
<evidence type="ECO:0000256" key="9">
    <source>
        <dbReference type="RuleBase" id="RU361150"/>
    </source>
</evidence>
<evidence type="ECO:0000313" key="12">
    <source>
        <dbReference type="Proteomes" id="UP000694540"/>
    </source>
</evidence>
<organism evidence="11 12">
    <name type="scientific">Catagonus wagneri</name>
    <name type="common">Chacoan peccary</name>
    <dbReference type="NCBI Taxonomy" id="51154"/>
    <lineage>
        <taxon>Eukaryota</taxon>
        <taxon>Metazoa</taxon>
        <taxon>Chordata</taxon>
        <taxon>Craniata</taxon>
        <taxon>Vertebrata</taxon>
        <taxon>Euteleostomi</taxon>
        <taxon>Mammalia</taxon>
        <taxon>Eutheria</taxon>
        <taxon>Laurasiatheria</taxon>
        <taxon>Artiodactyla</taxon>
        <taxon>Suina</taxon>
        <taxon>Tayassuidae</taxon>
        <taxon>Catagonus</taxon>
    </lineage>
</organism>
<dbReference type="GO" id="GO:0061844">
    <property type="term" value="P:antimicrobial humoral immune response mediated by antimicrobial peptide"/>
    <property type="evidence" value="ECO:0007669"/>
    <property type="project" value="TreeGrafter"/>
</dbReference>
<comment type="similarity">
    <text evidence="2 9">Belongs to the intercrine beta (chemokine CC) family.</text>
</comment>
<keyword evidence="6" id="KW-0732">Signal</keyword>
<keyword evidence="12" id="KW-1185">Reference proteome</keyword>
<keyword evidence="7" id="KW-1015">Disulfide bond</keyword>
<dbReference type="Gene3D" id="2.40.50.40">
    <property type="match status" value="1"/>
</dbReference>
<dbReference type="GO" id="GO:0048245">
    <property type="term" value="P:eosinophil chemotaxis"/>
    <property type="evidence" value="ECO:0007669"/>
    <property type="project" value="TreeGrafter"/>
</dbReference>
<evidence type="ECO:0000256" key="1">
    <source>
        <dbReference type="ARBA" id="ARBA00004613"/>
    </source>
</evidence>
<dbReference type="InterPro" id="IPR034133">
    <property type="entry name" value="Chemokine_CC_DCCL"/>
</dbReference>
<keyword evidence="5 9" id="KW-0964">Secreted</keyword>
<dbReference type="SUPFAM" id="SSF54117">
    <property type="entry name" value="Interleukin 8-like chemokines"/>
    <property type="match status" value="1"/>
</dbReference>
<dbReference type="AlphaFoldDB" id="A0A8C3WYG6"/>
<accession>A0A8C3WYG6</accession>
<dbReference type="SMART" id="SM00199">
    <property type="entry name" value="SCY"/>
    <property type="match status" value="1"/>
</dbReference>
<dbReference type="GO" id="GO:0030335">
    <property type="term" value="P:positive regulation of cell migration"/>
    <property type="evidence" value="ECO:0007669"/>
    <property type="project" value="TreeGrafter"/>
</dbReference>
<reference evidence="11" key="1">
    <citation type="submission" date="2025-08" db="UniProtKB">
        <authorList>
            <consortium name="Ensembl"/>
        </authorList>
    </citation>
    <scope>IDENTIFICATION</scope>
</reference>
<evidence type="ECO:0000313" key="11">
    <source>
        <dbReference type="Ensembl" id="ENSCWAP00000019424.1"/>
    </source>
</evidence>